<protein>
    <submittedName>
        <fullName evidence="3">Purine catabolism regulator</fullName>
    </submittedName>
</protein>
<evidence type="ECO:0000313" key="3">
    <source>
        <dbReference type="EMBL" id="NYJ03169.1"/>
    </source>
</evidence>
<dbReference type="Pfam" id="PF07905">
    <property type="entry name" value="PucR"/>
    <property type="match status" value="1"/>
</dbReference>
<reference evidence="3 4" key="1">
    <citation type="submission" date="2020-07" db="EMBL/GenBank/DDBJ databases">
        <title>Sequencing the genomes of 1000 actinobacteria strains.</title>
        <authorList>
            <person name="Klenk H.-P."/>
        </authorList>
    </citation>
    <scope>NUCLEOTIDE SEQUENCE [LARGE SCALE GENOMIC DNA]</scope>
    <source>
        <strain evidence="3 4">DSM 103833</strain>
    </source>
</reference>
<evidence type="ECO:0000259" key="1">
    <source>
        <dbReference type="Pfam" id="PF07905"/>
    </source>
</evidence>
<dbReference type="Pfam" id="PF13556">
    <property type="entry name" value="HTH_30"/>
    <property type="match status" value="1"/>
</dbReference>
<dbReference type="RefSeq" id="WP_179669448.1">
    <property type="nucleotide sequence ID" value="NZ_JACCFP010000001.1"/>
</dbReference>
<dbReference type="InterPro" id="IPR051448">
    <property type="entry name" value="CdaR-like_regulators"/>
</dbReference>
<dbReference type="InterPro" id="IPR025736">
    <property type="entry name" value="PucR_C-HTH_dom"/>
</dbReference>
<accession>A0A853C7G5</accession>
<dbReference type="InterPro" id="IPR012914">
    <property type="entry name" value="PucR_dom"/>
</dbReference>
<comment type="caution">
    <text evidence="3">The sequence shown here is derived from an EMBL/GenBank/DDBJ whole genome shotgun (WGS) entry which is preliminary data.</text>
</comment>
<sequence>MAAPTVASLCSALGHHLSPAEGFAAPEREITGVHISELPDPNSYLTGGELLLTTGIALPTNKIGCRRYVARLREADISALAFGVGPVHDAIPDALADACRDQGLPLLVVPAPTPFLTISRAYWSAQARSTEQQLTDAVAAHRALVDAAAAPDAAAAILRRLARIVEGWAALLTADGAVDQIYPVGLADEAEVLEAEVARLEVAGHRSSASFTTDRHVVVVFPLAVESRIVGFLAAASPRRLEPAQRRVVLTAAALLSLDALRDQRAESAREAVRRCVAVLVDNGHVAAARSLAAETGAPRPRREVAVAALRGRDSEDLVRVVEQWCPDTLAVMVDRTTAWALLPDTHPATVELARRLVDADPSATAIVSELVSAESAGAVRARLLGRLGSLAAGTVELPRSTAPGATARALEEFAAAAGADLVDALVAFLRHRGHWEQAAAALGVHRNTLRYRVGKARALLGLDVDDPDVAAETWLALRARGLA</sequence>
<dbReference type="EMBL" id="JACCFP010000001">
    <property type="protein sequence ID" value="NYJ03169.1"/>
    <property type="molecule type" value="Genomic_DNA"/>
</dbReference>
<dbReference type="Gene3D" id="1.10.10.2840">
    <property type="entry name" value="PucR C-terminal helix-turn-helix domain"/>
    <property type="match status" value="1"/>
</dbReference>
<feature type="domain" description="PucR C-terminal helix-turn-helix" evidence="2">
    <location>
        <begin position="422"/>
        <end position="480"/>
    </location>
</feature>
<dbReference type="InterPro" id="IPR042070">
    <property type="entry name" value="PucR_C-HTH_sf"/>
</dbReference>
<organism evidence="3 4">
    <name type="scientific">Nocardioides thalensis</name>
    <dbReference type="NCBI Taxonomy" id="1914755"/>
    <lineage>
        <taxon>Bacteria</taxon>
        <taxon>Bacillati</taxon>
        <taxon>Actinomycetota</taxon>
        <taxon>Actinomycetes</taxon>
        <taxon>Propionibacteriales</taxon>
        <taxon>Nocardioidaceae</taxon>
        <taxon>Nocardioides</taxon>
    </lineage>
</organism>
<feature type="domain" description="Purine catabolism PurC-like" evidence="1">
    <location>
        <begin position="21"/>
        <end position="122"/>
    </location>
</feature>
<dbReference type="PANTHER" id="PTHR33744:SF1">
    <property type="entry name" value="DNA-BINDING TRANSCRIPTIONAL ACTIVATOR ADER"/>
    <property type="match status" value="1"/>
</dbReference>
<evidence type="ECO:0000259" key="2">
    <source>
        <dbReference type="Pfam" id="PF13556"/>
    </source>
</evidence>
<name>A0A853C7G5_9ACTN</name>
<gene>
    <name evidence="3" type="ORF">HNR19_003867</name>
</gene>
<dbReference type="Proteomes" id="UP000530424">
    <property type="component" value="Unassembled WGS sequence"/>
</dbReference>
<dbReference type="PANTHER" id="PTHR33744">
    <property type="entry name" value="CARBOHYDRATE DIACID REGULATOR"/>
    <property type="match status" value="1"/>
</dbReference>
<dbReference type="AlphaFoldDB" id="A0A853C7G5"/>
<proteinExistence type="predicted"/>
<keyword evidence="4" id="KW-1185">Reference proteome</keyword>
<evidence type="ECO:0000313" key="4">
    <source>
        <dbReference type="Proteomes" id="UP000530424"/>
    </source>
</evidence>